<dbReference type="PANTHER" id="PTHR45947:SF3">
    <property type="entry name" value="SULFOQUINOVOSYL TRANSFERASE SQD2"/>
    <property type="match status" value="1"/>
</dbReference>
<keyword evidence="3" id="KW-0328">Glycosyltransferase</keyword>
<accession>A0A221K6J7</accession>
<dbReference type="Proteomes" id="UP000199754">
    <property type="component" value="Plasmid pSMR1-1"/>
</dbReference>
<geneLocation type="plasmid" evidence="3 4">
    <name>pSMR1-1</name>
</geneLocation>
<keyword evidence="3" id="KW-0614">Plasmid</keyword>
<dbReference type="EMBL" id="CP022416">
    <property type="protein sequence ID" value="ASM74632.1"/>
    <property type="molecule type" value="Genomic_DNA"/>
</dbReference>
<dbReference type="KEGG" id="spse:SULPSESMR1_04937"/>
<dbReference type="InterPro" id="IPR001296">
    <property type="entry name" value="Glyco_trans_1"/>
</dbReference>
<evidence type="ECO:0000259" key="1">
    <source>
        <dbReference type="Pfam" id="PF00534"/>
    </source>
</evidence>
<name>A0A221K6J7_9RHOB</name>
<dbReference type="EC" id="2.4.1.345" evidence="3"/>
<evidence type="ECO:0000313" key="3">
    <source>
        <dbReference type="EMBL" id="ASM74632.1"/>
    </source>
</evidence>
<dbReference type="OrthoDB" id="9790710at2"/>
<dbReference type="InterPro" id="IPR028098">
    <property type="entry name" value="Glyco_trans_4-like_N"/>
</dbReference>
<gene>
    <name evidence="3" type="primary">pimA</name>
    <name evidence="3" type="ORF">SULPSESMR1_04937</name>
</gene>
<sequence length="372" mass="40195">MQIVHFAKFYPPEYGGIESVTEALAEDHADAGHRVDVVCFTREASDVATYGTLTVRRLACLGKLSSQPLSLRYVFAAVRRAWSADVVHVHTPNLLASLATLFTRRSAKVVVHWHADIAGKGILGVLTRPLETRMLARCDAVVCTSAAYLDTSPALREFRSKCSVIPLGISDVVLVNTGAWGDVRGEIMGPYILFVGRLVPYKGLDDLLRVVAAMTSKVRCVIVGVGPERPHLQAMADELGVAGQVDFLGNVDHAHLNRLVSCARVFCLTSNNRLEAFGVVLLEAMRAGCPAVSMDIPGSGVSWVNEAGTVVPQGDVVAFAKAVDRIADDPDERAALGAAARERFMTNFVRSKMSARFLALYEQLMKDGDSLS</sequence>
<evidence type="ECO:0000313" key="4">
    <source>
        <dbReference type="Proteomes" id="UP000199754"/>
    </source>
</evidence>
<dbReference type="Pfam" id="PF00534">
    <property type="entry name" value="Glycos_transf_1"/>
    <property type="match status" value="1"/>
</dbReference>
<evidence type="ECO:0000259" key="2">
    <source>
        <dbReference type="Pfam" id="PF13439"/>
    </source>
</evidence>
<dbReference type="InterPro" id="IPR050194">
    <property type="entry name" value="Glycosyltransferase_grp1"/>
</dbReference>
<reference evidence="3 4" key="1">
    <citation type="submission" date="2017-07" db="EMBL/GenBank/DDBJ databases">
        <title>Genome Sequence of Sulfitobacter pseudonitzschiae Strain SMR1 Isolated from a culture of the Diatom Skeletonema marinoi.</title>
        <authorList>
            <person name="Topel M."/>
            <person name="Pinder M.I.M."/>
            <person name="Johansson O.N."/>
            <person name="Kourtchenko O."/>
            <person name="Godhe A."/>
            <person name="Clarke A.K."/>
        </authorList>
    </citation>
    <scope>NUCLEOTIDE SEQUENCE [LARGE SCALE GENOMIC DNA]</scope>
    <source>
        <strain evidence="3 4">SMR1</strain>
        <plasmid evidence="3 4">pSMR1-1</plasmid>
    </source>
</reference>
<keyword evidence="3" id="KW-0808">Transferase</keyword>
<feature type="domain" description="Glycosyl transferase family 1" evidence="1">
    <location>
        <begin position="190"/>
        <end position="343"/>
    </location>
</feature>
<keyword evidence="4" id="KW-1185">Reference proteome</keyword>
<dbReference type="SUPFAM" id="SSF53756">
    <property type="entry name" value="UDP-Glycosyltransferase/glycogen phosphorylase"/>
    <property type="match status" value="1"/>
</dbReference>
<dbReference type="AlphaFoldDB" id="A0A221K6J7"/>
<feature type="domain" description="Glycosyltransferase subfamily 4-like N-terminal" evidence="2">
    <location>
        <begin position="14"/>
        <end position="169"/>
    </location>
</feature>
<dbReference type="GO" id="GO:0043750">
    <property type="term" value="F:phosphatidylinositol alpha-mannosyltransferase activity"/>
    <property type="evidence" value="ECO:0007669"/>
    <property type="project" value="UniProtKB-EC"/>
</dbReference>
<dbReference type="Gene3D" id="3.40.50.2000">
    <property type="entry name" value="Glycogen Phosphorylase B"/>
    <property type="match status" value="2"/>
</dbReference>
<protein>
    <submittedName>
        <fullName evidence="3">GDP-mannose-dependent alpha-(1-2)-phosphatidylinositol mannosyltransferase</fullName>
        <ecNumber evidence="3">2.4.1.345</ecNumber>
    </submittedName>
</protein>
<dbReference type="Pfam" id="PF13439">
    <property type="entry name" value="Glyco_transf_4"/>
    <property type="match status" value="1"/>
</dbReference>
<proteinExistence type="predicted"/>
<dbReference type="RefSeq" id="WP_089422661.1">
    <property type="nucleotide sequence ID" value="NZ_CP022416.1"/>
</dbReference>
<dbReference type="PANTHER" id="PTHR45947">
    <property type="entry name" value="SULFOQUINOVOSYL TRANSFERASE SQD2"/>
    <property type="match status" value="1"/>
</dbReference>
<organism evidence="3 4">
    <name type="scientific">Pseudosulfitobacter pseudonitzschiae</name>
    <dbReference type="NCBI Taxonomy" id="1402135"/>
    <lineage>
        <taxon>Bacteria</taxon>
        <taxon>Pseudomonadati</taxon>
        <taxon>Pseudomonadota</taxon>
        <taxon>Alphaproteobacteria</taxon>
        <taxon>Rhodobacterales</taxon>
        <taxon>Roseobacteraceae</taxon>
        <taxon>Pseudosulfitobacter</taxon>
    </lineage>
</organism>